<dbReference type="Pfam" id="PF02645">
    <property type="entry name" value="DegV"/>
    <property type="match status" value="1"/>
</dbReference>
<dbReference type="InterPro" id="IPR050270">
    <property type="entry name" value="DegV_domain_contain"/>
</dbReference>
<dbReference type="InterPro" id="IPR043168">
    <property type="entry name" value="DegV_C"/>
</dbReference>
<dbReference type="InterPro" id="IPR003797">
    <property type="entry name" value="DegV"/>
</dbReference>
<dbReference type="PROSITE" id="PS51482">
    <property type="entry name" value="DEGV"/>
    <property type="match status" value="1"/>
</dbReference>
<protein>
    <recommendedName>
        <fullName evidence="4">Fatty acid-binding protein DegV</fullName>
    </recommendedName>
</protein>
<gene>
    <name evidence="2" type="ORF">BSK56_17845</name>
</gene>
<name>A0ABX3H7Z6_PAEBO</name>
<evidence type="ECO:0000313" key="3">
    <source>
        <dbReference type="Proteomes" id="UP000187412"/>
    </source>
</evidence>
<proteinExistence type="predicted"/>
<dbReference type="RefSeq" id="WP_076112004.1">
    <property type="nucleotide sequence ID" value="NZ_MPTB01000022.1"/>
</dbReference>
<keyword evidence="1" id="KW-0446">Lipid-binding</keyword>
<sequence>MTKVKIFTDSLSDLPPTVIEQYEIGIAPVYVVFSNELIFRHTVDITTEEIYTYVREKGTIPGIAAPTSHDLSTLFAPCIAAGDNVLFISMASGLSPTYKNAVAAAQQFPEGRVTVIDSSSISSGTAMMVLRAVAAARKRRHPATITKELHHSRTNLEEEMLLDKLNFVNQGGNVYGLHNRIKSPLNLKSPATVRSGRMHFSMNEPQGGATKALDKMLHNAFDNKDEIDQKLVLISQTMAEQPAEYLREALIKKVGCDEVLVTSSISGFLSRTSPRSLGVSYYRRADQD</sequence>
<organism evidence="2 3">
    <name type="scientific">Paenibacillus borealis</name>
    <dbReference type="NCBI Taxonomy" id="160799"/>
    <lineage>
        <taxon>Bacteria</taxon>
        <taxon>Bacillati</taxon>
        <taxon>Bacillota</taxon>
        <taxon>Bacilli</taxon>
        <taxon>Bacillales</taxon>
        <taxon>Paenibacillaceae</taxon>
        <taxon>Paenibacillus</taxon>
    </lineage>
</organism>
<dbReference type="SUPFAM" id="SSF82549">
    <property type="entry name" value="DAK1/DegV-like"/>
    <property type="match status" value="1"/>
</dbReference>
<keyword evidence="3" id="KW-1185">Reference proteome</keyword>
<comment type="caution">
    <text evidence="2">The sequence shown here is derived from an EMBL/GenBank/DDBJ whole genome shotgun (WGS) entry which is preliminary data.</text>
</comment>
<evidence type="ECO:0008006" key="4">
    <source>
        <dbReference type="Google" id="ProtNLM"/>
    </source>
</evidence>
<dbReference type="EMBL" id="MPTB01000022">
    <property type="protein sequence ID" value="OMD46098.1"/>
    <property type="molecule type" value="Genomic_DNA"/>
</dbReference>
<dbReference type="NCBIfam" id="TIGR00762">
    <property type="entry name" value="DegV"/>
    <property type="match status" value="1"/>
</dbReference>
<reference evidence="2 3" key="1">
    <citation type="submission" date="2016-10" db="EMBL/GenBank/DDBJ databases">
        <title>Paenibacillus species isolates.</title>
        <authorList>
            <person name="Beno S.M."/>
        </authorList>
    </citation>
    <scope>NUCLEOTIDE SEQUENCE [LARGE SCALE GENOMIC DNA]</scope>
    <source>
        <strain evidence="2 3">FSL H7-0744</strain>
    </source>
</reference>
<accession>A0ABX3H7Z6</accession>
<dbReference type="PANTHER" id="PTHR33434">
    <property type="entry name" value="DEGV DOMAIN-CONTAINING PROTEIN DR_1986-RELATED"/>
    <property type="match status" value="1"/>
</dbReference>
<evidence type="ECO:0000256" key="1">
    <source>
        <dbReference type="ARBA" id="ARBA00023121"/>
    </source>
</evidence>
<dbReference type="Gene3D" id="3.40.50.10170">
    <property type="match status" value="1"/>
</dbReference>
<dbReference type="Gene3D" id="3.30.1180.10">
    <property type="match status" value="1"/>
</dbReference>
<dbReference type="PANTHER" id="PTHR33434:SF2">
    <property type="entry name" value="FATTY ACID-BINDING PROTEIN TM_1468"/>
    <property type="match status" value="1"/>
</dbReference>
<dbReference type="Proteomes" id="UP000187412">
    <property type="component" value="Unassembled WGS sequence"/>
</dbReference>
<evidence type="ECO:0000313" key="2">
    <source>
        <dbReference type="EMBL" id="OMD46098.1"/>
    </source>
</evidence>